<proteinExistence type="inferred from homology"/>
<comment type="function">
    <text evidence="13">Ethanolamine phosphate transferase involved in glycosylphosphatidylinositol-anchor biosynthesis. Transfers ethanolamine phosphate to the first alpha-1,4-linked mannose of the glycosylphosphatidylinositol precursor of GPI-anchor.</text>
</comment>
<keyword evidence="12" id="KW-0961">Cell wall biogenesis/degradation</keyword>
<evidence type="ECO:0000256" key="12">
    <source>
        <dbReference type="ARBA" id="ARBA00023316"/>
    </source>
</evidence>
<dbReference type="RefSeq" id="XP_018274603.1">
    <property type="nucleotide sequence ID" value="XM_018415067.1"/>
</dbReference>
<comment type="pathway">
    <text evidence="2 13">Glycolipid biosynthesis; glycosylphosphatidylinositol-anchor biosynthesis.</text>
</comment>
<feature type="domain" description="Sulfatase N-terminal" evidence="15">
    <location>
        <begin position="278"/>
        <end position="356"/>
    </location>
</feature>
<feature type="transmembrane region" description="Helical" evidence="13">
    <location>
        <begin position="868"/>
        <end position="889"/>
    </location>
</feature>
<dbReference type="InterPro" id="IPR037671">
    <property type="entry name" value="PIGN_N"/>
</dbReference>
<feature type="domain" description="GPI ethanolamine phosphate transferase 1 C-terminal" evidence="16">
    <location>
        <begin position="489"/>
        <end position="927"/>
    </location>
</feature>
<dbReference type="Gene3D" id="3.40.720.10">
    <property type="entry name" value="Alkaline Phosphatase, subunit A"/>
    <property type="match status" value="1"/>
</dbReference>
<evidence type="ECO:0000256" key="11">
    <source>
        <dbReference type="ARBA" id="ARBA00023180"/>
    </source>
</evidence>
<dbReference type="Pfam" id="PF00884">
    <property type="entry name" value="Sulfatase"/>
    <property type="match status" value="1"/>
</dbReference>
<feature type="region of interest" description="Disordered" evidence="14">
    <location>
        <begin position="1"/>
        <end position="21"/>
    </location>
</feature>
<evidence type="ECO:0000256" key="3">
    <source>
        <dbReference type="ARBA" id="ARBA00008400"/>
    </source>
</evidence>
<feature type="transmembrane region" description="Helical" evidence="13">
    <location>
        <begin position="497"/>
        <end position="521"/>
    </location>
</feature>
<feature type="compositionally biased region" description="Low complexity" evidence="14">
    <location>
        <begin position="1"/>
        <end position="12"/>
    </location>
</feature>
<feature type="transmembrane region" description="Helical" evidence="13">
    <location>
        <begin position="771"/>
        <end position="789"/>
    </location>
</feature>
<feature type="transmembrane region" description="Helical" evidence="13">
    <location>
        <begin position="935"/>
        <end position="959"/>
    </location>
</feature>
<evidence type="ECO:0000256" key="2">
    <source>
        <dbReference type="ARBA" id="ARBA00004687"/>
    </source>
</evidence>
<dbReference type="GO" id="GO:0051377">
    <property type="term" value="F:mannose-ethanolamine phosphotransferase activity"/>
    <property type="evidence" value="ECO:0007669"/>
    <property type="project" value="UniProtKB-UniRule"/>
</dbReference>
<dbReference type="FunFam" id="3.40.720.10:FF:000015">
    <property type="entry name" value="GPI ethanolamine phosphate transferase 1"/>
    <property type="match status" value="1"/>
</dbReference>
<evidence type="ECO:0000256" key="7">
    <source>
        <dbReference type="ARBA" id="ARBA00022692"/>
    </source>
</evidence>
<accession>A0A194SD65</accession>
<dbReference type="GeneID" id="28975515"/>
<keyword evidence="11" id="KW-0325">Glycoprotein</keyword>
<evidence type="ECO:0000256" key="13">
    <source>
        <dbReference type="RuleBase" id="RU367138"/>
    </source>
</evidence>
<dbReference type="Proteomes" id="UP000053890">
    <property type="component" value="Unassembled WGS sequence"/>
</dbReference>
<comment type="similarity">
    <text evidence="3 13">Belongs to the PIGG/PIGN/PIGO family. PIGN subfamily.</text>
</comment>
<keyword evidence="8 13" id="KW-0256">Endoplasmic reticulum</keyword>
<keyword evidence="7 13" id="KW-0812">Transmembrane</keyword>
<keyword evidence="9 13" id="KW-1133">Transmembrane helix</keyword>
<feature type="transmembrane region" description="Helical" evidence="13">
    <location>
        <begin position="901"/>
        <end position="923"/>
    </location>
</feature>
<feature type="transmembrane region" description="Helical" evidence="13">
    <location>
        <begin position="707"/>
        <end position="731"/>
    </location>
</feature>
<organism evidence="17 18">
    <name type="scientific">Rhodotorula graminis (strain WP1)</name>
    <dbReference type="NCBI Taxonomy" id="578459"/>
    <lineage>
        <taxon>Eukaryota</taxon>
        <taxon>Fungi</taxon>
        <taxon>Dikarya</taxon>
        <taxon>Basidiomycota</taxon>
        <taxon>Pucciniomycotina</taxon>
        <taxon>Microbotryomycetes</taxon>
        <taxon>Sporidiobolales</taxon>
        <taxon>Sporidiobolaceae</taxon>
        <taxon>Rhodotorula</taxon>
    </lineage>
</organism>
<dbReference type="Pfam" id="PF04987">
    <property type="entry name" value="PigN"/>
    <property type="match status" value="1"/>
</dbReference>
<evidence type="ECO:0000256" key="10">
    <source>
        <dbReference type="ARBA" id="ARBA00023136"/>
    </source>
</evidence>
<keyword evidence="6 13" id="KW-0808">Transferase</keyword>
<reference evidence="17 18" key="1">
    <citation type="journal article" date="2015" name="Front. Microbiol.">
        <title>Genome sequence of the plant growth promoting endophytic yeast Rhodotorula graminis WP1.</title>
        <authorList>
            <person name="Firrincieli A."/>
            <person name="Otillar R."/>
            <person name="Salamov A."/>
            <person name="Schmutz J."/>
            <person name="Khan Z."/>
            <person name="Redman R.S."/>
            <person name="Fleck N.D."/>
            <person name="Lindquist E."/>
            <person name="Grigoriev I.V."/>
            <person name="Doty S.L."/>
        </authorList>
    </citation>
    <scope>NUCLEOTIDE SEQUENCE [LARGE SCALE GENOMIC DNA]</scope>
    <source>
        <strain evidence="17 18">WP1</strain>
    </source>
</reference>
<feature type="transmembrane region" description="Helical" evidence="13">
    <location>
        <begin position="649"/>
        <end position="668"/>
    </location>
</feature>
<evidence type="ECO:0000313" key="18">
    <source>
        <dbReference type="Proteomes" id="UP000053890"/>
    </source>
</evidence>
<dbReference type="InterPro" id="IPR017852">
    <property type="entry name" value="GPI_EtnP_transferase_1_C"/>
</dbReference>
<keyword evidence="5 13" id="KW-0337">GPI-anchor biosynthesis</keyword>
<evidence type="ECO:0000256" key="8">
    <source>
        <dbReference type="ARBA" id="ARBA00022824"/>
    </source>
</evidence>
<dbReference type="GO" id="GO:0006506">
    <property type="term" value="P:GPI anchor biosynthetic process"/>
    <property type="evidence" value="ECO:0007669"/>
    <property type="project" value="UniProtKB-UniPathway"/>
</dbReference>
<feature type="transmembrane region" description="Helical" evidence="13">
    <location>
        <begin position="674"/>
        <end position="695"/>
    </location>
</feature>
<feature type="transmembrane region" description="Helical" evidence="13">
    <location>
        <begin position="533"/>
        <end position="553"/>
    </location>
</feature>
<feature type="transmembrane region" description="Helical" evidence="13">
    <location>
        <begin position="743"/>
        <end position="759"/>
    </location>
</feature>
<evidence type="ECO:0000256" key="5">
    <source>
        <dbReference type="ARBA" id="ARBA00022502"/>
    </source>
</evidence>
<feature type="transmembrane region" description="Helical" evidence="13">
    <location>
        <begin position="595"/>
        <end position="616"/>
    </location>
</feature>
<dbReference type="InterPro" id="IPR007070">
    <property type="entry name" value="GPI_EtnP_transferase_1"/>
</dbReference>
<dbReference type="OMA" id="QSYFHRE"/>
<gene>
    <name evidence="17" type="ORF">RHOBADRAFT_47913</name>
</gene>
<dbReference type="GO" id="GO:0005789">
    <property type="term" value="C:endoplasmic reticulum membrane"/>
    <property type="evidence" value="ECO:0007669"/>
    <property type="project" value="UniProtKB-SubCell"/>
</dbReference>
<evidence type="ECO:0000256" key="1">
    <source>
        <dbReference type="ARBA" id="ARBA00004477"/>
    </source>
</evidence>
<name>A0A194SD65_RHOGW</name>
<feature type="transmembrane region" description="Helical" evidence="13">
    <location>
        <begin position="27"/>
        <end position="48"/>
    </location>
</feature>
<evidence type="ECO:0000259" key="16">
    <source>
        <dbReference type="Pfam" id="PF04987"/>
    </source>
</evidence>
<dbReference type="InterPro" id="IPR000917">
    <property type="entry name" value="Sulfatase_N"/>
</dbReference>
<evidence type="ECO:0000256" key="6">
    <source>
        <dbReference type="ARBA" id="ARBA00022679"/>
    </source>
</evidence>
<dbReference type="AlphaFoldDB" id="A0A194SD65"/>
<evidence type="ECO:0000259" key="15">
    <source>
        <dbReference type="Pfam" id="PF00884"/>
    </source>
</evidence>
<keyword evidence="18" id="KW-1185">Reference proteome</keyword>
<dbReference type="PANTHER" id="PTHR12250:SF0">
    <property type="entry name" value="GPI ETHANOLAMINE PHOSPHATE TRANSFERASE 1"/>
    <property type="match status" value="1"/>
</dbReference>
<dbReference type="STRING" id="578459.A0A194SD65"/>
<keyword evidence="10 13" id="KW-0472">Membrane</keyword>
<dbReference type="PANTHER" id="PTHR12250">
    <property type="entry name" value="PHOSPHATIDYLINOSITOL GLYCAN, CLASS N"/>
    <property type="match status" value="1"/>
</dbReference>
<evidence type="ECO:0000313" key="17">
    <source>
        <dbReference type="EMBL" id="KPV78554.1"/>
    </source>
</evidence>
<evidence type="ECO:0000256" key="9">
    <source>
        <dbReference type="ARBA" id="ARBA00022989"/>
    </source>
</evidence>
<feature type="transmembrane region" description="Helical" evidence="13">
    <location>
        <begin position="825"/>
        <end position="848"/>
    </location>
</feature>
<dbReference type="UniPathway" id="UPA00196"/>
<evidence type="ECO:0000256" key="14">
    <source>
        <dbReference type="SAM" id="MobiDB-lite"/>
    </source>
</evidence>
<feature type="transmembrane region" description="Helical" evidence="13">
    <location>
        <begin position="622"/>
        <end position="642"/>
    </location>
</feature>
<dbReference type="EMBL" id="KQ474073">
    <property type="protein sequence ID" value="KPV78554.1"/>
    <property type="molecule type" value="Genomic_DNA"/>
</dbReference>
<sequence length="964" mass="105009">MALEQPQEPQAAPERRPAPRRGRSPHWILLISLLAHCAFTPAIFDIYFKTPVVEVSQRFSVEQEPGALAKRVVLFVGDGLRADKLFQTYPDRPFALSDPLPASVPDDPHALADDLDGSTTPAPFLRTLIQSGHAQWGVSHTRVPTESRPGHVALIGGMYEDVSAVTRGWSTNPVPFDSVFNQSSHAFTFGSPDILPMFKLGASDPERVAAFSYHEEAEDFTADAVHLDLWVLEQLRELVRNASSDSVLYAKLHEPGVVFFEHLLGLDTTGHSYRPHGPEYHRNIRVVDYVVRETVQLLSDFYGDDGETAFVFTADHGMSSLGNHGDGHPDNTRTPLVVWGKGVKRRADWEEPADHDEYSQGWGLRGVRRDVEQADVAALMSVLAGIPLPANSAGRVPLDYLDASPELRARAAFANARQLLAEASAKSELKKQHAVKFRPFPKFVDSPADGTFSAKHHVSSIIDLLADGNFIMAEKRSELLSDLSLEASSYFQKYDWMLLRTLVTLGYLGFIAFTAQTILVSSLALPPSPSSRFPIAAGLPIGAFLSLCARFAVERVPTSHYLYALLPSAFWIVVLRDPAPFLALVRTTRTSSISLSRLCASAGAVVLSILAMAYGYSDRRAFALIALGMGAMWPLAMLAPGVRATRGPVLSRWAAAMTALAVFPMLPVEKGENLSVVSSGAGLLIVMAVLALRLLKDDASPTWARTRRFLLAEVGLTAACVVVTCSSALSLQRKQGLPVLNQYAGWFILAASSSLPLVHGRPRGQPYPERLAVLLFAFAPSFVILSLSYEALFYGVYVAALIAWVQLESSLAAEEPNDDGRIKLAHVHVSLFFLAFLHLGFFGVGNVASISSFYLEPVYRLMTVFAPFPMGALLLFKLLIPFVALAAASSVINRRLHLPPLSLFLVGSVLSELLTIFFFFRVTDEGSWLEIGSSITNFVICSALGLFSSALLAGGEYLMAGTTG</sequence>
<comment type="subcellular location">
    <subcellularLocation>
        <location evidence="1 13">Endoplasmic reticulum membrane</location>
        <topology evidence="1 13">Multi-pass membrane protein</topology>
    </subcellularLocation>
</comment>
<evidence type="ECO:0000256" key="4">
    <source>
        <dbReference type="ARBA" id="ARBA00020831"/>
    </source>
</evidence>
<dbReference type="GO" id="GO:0071555">
    <property type="term" value="P:cell wall organization"/>
    <property type="evidence" value="ECO:0007669"/>
    <property type="project" value="UniProtKB-KW"/>
</dbReference>
<dbReference type="CDD" id="cd16020">
    <property type="entry name" value="GPI_EPT_1"/>
    <property type="match status" value="1"/>
</dbReference>
<protein>
    <recommendedName>
        <fullName evidence="4 13">GPI ethanolamine phosphate transferase 1</fullName>
        <ecNumber evidence="13">2.-.-.-</ecNumber>
    </recommendedName>
</protein>
<dbReference type="OrthoDB" id="2748310at2759"/>
<dbReference type="EC" id="2.-.-.-" evidence="13"/>
<dbReference type="InterPro" id="IPR017850">
    <property type="entry name" value="Alkaline_phosphatase_core_sf"/>
</dbReference>
<dbReference type="SUPFAM" id="SSF53649">
    <property type="entry name" value="Alkaline phosphatase-like"/>
    <property type="match status" value="1"/>
</dbReference>